<dbReference type="InterPro" id="IPR013249">
    <property type="entry name" value="RNA_pol_sigma70_r4_t2"/>
</dbReference>
<keyword evidence="2" id="KW-0731">Sigma factor</keyword>
<organism evidence="6 7">
    <name type="scientific">Insulibacter thermoxylanivorax</name>
    <dbReference type="NCBI Taxonomy" id="2749268"/>
    <lineage>
        <taxon>Bacteria</taxon>
        <taxon>Bacillati</taxon>
        <taxon>Bacillota</taxon>
        <taxon>Bacilli</taxon>
        <taxon>Bacillales</taxon>
        <taxon>Paenibacillaceae</taxon>
        <taxon>Insulibacter</taxon>
    </lineage>
</organism>
<dbReference type="NCBIfam" id="TIGR02937">
    <property type="entry name" value="sigma70-ECF"/>
    <property type="match status" value="1"/>
</dbReference>
<dbReference type="Gene3D" id="1.10.10.10">
    <property type="entry name" value="Winged helix-like DNA-binding domain superfamily/Winged helix DNA-binding domain"/>
    <property type="match status" value="1"/>
</dbReference>
<evidence type="ECO:0000256" key="2">
    <source>
        <dbReference type="ARBA" id="ARBA00023082"/>
    </source>
</evidence>
<dbReference type="PANTHER" id="PTHR43133:SF8">
    <property type="entry name" value="RNA POLYMERASE SIGMA FACTOR HI_1459-RELATED"/>
    <property type="match status" value="1"/>
</dbReference>
<dbReference type="Pfam" id="PF08281">
    <property type="entry name" value="Sigma70_r4_2"/>
    <property type="match status" value="1"/>
</dbReference>
<dbReference type="GO" id="GO:0006352">
    <property type="term" value="P:DNA-templated transcription initiation"/>
    <property type="evidence" value="ECO:0007669"/>
    <property type="project" value="InterPro"/>
</dbReference>
<accession>A0A916QEZ8</accession>
<evidence type="ECO:0000256" key="4">
    <source>
        <dbReference type="ARBA" id="ARBA00023163"/>
    </source>
</evidence>
<evidence type="ECO:0000259" key="5">
    <source>
        <dbReference type="Pfam" id="PF08281"/>
    </source>
</evidence>
<protein>
    <recommendedName>
        <fullName evidence="5">RNA polymerase sigma factor 70 region 4 type 2 domain-containing protein</fullName>
    </recommendedName>
</protein>
<dbReference type="Proteomes" id="UP000654993">
    <property type="component" value="Unassembled WGS sequence"/>
</dbReference>
<sequence>MIDKVPRMDFNDDVNKLRGWIKVVLRNATYNYLRGKKKRNAHTDLESVWDIDAQFNYSVEDEVESKIFLESLKYYLGCLKQEYRILIELRSQGLSYKEISEQLDLPENNVKQKLHRARKEIKNKMKFDWM</sequence>
<name>A0A916QEZ8_9BACL</name>
<reference evidence="6" key="1">
    <citation type="submission" date="2020-08" db="EMBL/GenBank/DDBJ databases">
        <authorList>
            <person name="Uke A."/>
            <person name="Chhe C."/>
            <person name="Baramee S."/>
            <person name="Kosugi A."/>
        </authorList>
    </citation>
    <scope>NUCLEOTIDE SEQUENCE</scope>
    <source>
        <strain evidence="6">DA-C8</strain>
    </source>
</reference>
<comment type="caution">
    <text evidence="6">The sequence shown here is derived from an EMBL/GenBank/DDBJ whole genome shotgun (WGS) entry which is preliminary data.</text>
</comment>
<dbReference type="AlphaFoldDB" id="A0A916QEZ8"/>
<gene>
    <name evidence="6" type="ORF">PRECH8_28470</name>
</gene>
<keyword evidence="1" id="KW-0805">Transcription regulation</keyword>
<dbReference type="InterPro" id="IPR039425">
    <property type="entry name" value="RNA_pol_sigma-70-like"/>
</dbReference>
<dbReference type="InterPro" id="IPR013324">
    <property type="entry name" value="RNA_pol_sigma_r3/r4-like"/>
</dbReference>
<dbReference type="GO" id="GO:0016987">
    <property type="term" value="F:sigma factor activity"/>
    <property type="evidence" value="ECO:0007669"/>
    <property type="project" value="UniProtKB-KW"/>
</dbReference>
<evidence type="ECO:0000313" key="6">
    <source>
        <dbReference type="EMBL" id="GFR39551.1"/>
    </source>
</evidence>
<dbReference type="GO" id="GO:0003677">
    <property type="term" value="F:DNA binding"/>
    <property type="evidence" value="ECO:0007669"/>
    <property type="project" value="UniProtKB-KW"/>
</dbReference>
<dbReference type="EMBL" id="BMAQ01000055">
    <property type="protein sequence ID" value="GFR39551.1"/>
    <property type="molecule type" value="Genomic_DNA"/>
</dbReference>
<proteinExistence type="predicted"/>
<dbReference type="InterPro" id="IPR036388">
    <property type="entry name" value="WH-like_DNA-bd_sf"/>
</dbReference>
<evidence type="ECO:0000256" key="3">
    <source>
        <dbReference type="ARBA" id="ARBA00023125"/>
    </source>
</evidence>
<dbReference type="CDD" id="cd06171">
    <property type="entry name" value="Sigma70_r4"/>
    <property type="match status" value="1"/>
</dbReference>
<evidence type="ECO:0000313" key="7">
    <source>
        <dbReference type="Proteomes" id="UP000654993"/>
    </source>
</evidence>
<evidence type="ECO:0000256" key="1">
    <source>
        <dbReference type="ARBA" id="ARBA00023015"/>
    </source>
</evidence>
<keyword evidence="3" id="KW-0238">DNA-binding</keyword>
<feature type="domain" description="RNA polymerase sigma factor 70 region 4 type 2" evidence="5">
    <location>
        <begin position="71"/>
        <end position="120"/>
    </location>
</feature>
<keyword evidence="7" id="KW-1185">Reference proteome</keyword>
<keyword evidence="4" id="KW-0804">Transcription</keyword>
<dbReference type="SUPFAM" id="SSF88659">
    <property type="entry name" value="Sigma3 and sigma4 domains of RNA polymerase sigma factors"/>
    <property type="match status" value="1"/>
</dbReference>
<dbReference type="InterPro" id="IPR014284">
    <property type="entry name" value="RNA_pol_sigma-70_dom"/>
</dbReference>
<reference evidence="6" key="2">
    <citation type="journal article" date="2021" name="Data Brief">
        <title>Draft genome sequence data of the facultative, thermophilic, xylanolytic bacterium Paenibacillus sp. strain DA-C8.</title>
        <authorList>
            <person name="Chhe C."/>
            <person name="Uke A."/>
            <person name="Baramee S."/>
            <person name="Ungkulpasvich U."/>
            <person name="Tachaapaikoon C."/>
            <person name="Pason P."/>
            <person name="Waeonukul R."/>
            <person name="Ratanakhanokchai K."/>
            <person name="Kosugi A."/>
        </authorList>
    </citation>
    <scope>NUCLEOTIDE SEQUENCE</scope>
    <source>
        <strain evidence="6">DA-C8</strain>
    </source>
</reference>
<dbReference type="PANTHER" id="PTHR43133">
    <property type="entry name" value="RNA POLYMERASE ECF-TYPE SIGMA FACTO"/>
    <property type="match status" value="1"/>
</dbReference>